<organism evidence="3">
    <name type="scientific">Crocosphaera watsonii WH 0005</name>
    <dbReference type="NCBI Taxonomy" id="423472"/>
    <lineage>
        <taxon>Bacteria</taxon>
        <taxon>Bacillati</taxon>
        <taxon>Cyanobacteriota</taxon>
        <taxon>Cyanophyceae</taxon>
        <taxon>Oscillatoriophycideae</taxon>
        <taxon>Chroococcales</taxon>
        <taxon>Aphanothecaceae</taxon>
        <taxon>Crocosphaera</taxon>
    </lineage>
</organism>
<feature type="region of interest" description="Disordered" evidence="1">
    <location>
        <begin position="1"/>
        <end position="20"/>
    </location>
</feature>
<dbReference type="EMBL" id="CAQL01000110">
    <property type="protein sequence ID" value="CCQ54200.1"/>
    <property type="molecule type" value="Genomic_DNA"/>
</dbReference>
<comment type="caution">
    <text evidence="3">The sequence shown here is derived from an EMBL/GenBank/DDBJ whole genome shotgun (WGS) entry which is preliminary data.</text>
</comment>
<evidence type="ECO:0000256" key="1">
    <source>
        <dbReference type="SAM" id="MobiDB-lite"/>
    </source>
</evidence>
<dbReference type="GO" id="GO:0003677">
    <property type="term" value="F:DNA binding"/>
    <property type="evidence" value="ECO:0007669"/>
    <property type="project" value="InterPro"/>
</dbReference>
<dbReference type="Gene3D" id="2.10.260.10">
    <property type="match status" value="1"/>
</dbReference>
<dbReference type="SUPFAM" id="SSF89447">
    <property type="entry name" value="AbrB/MazE/MraZ-like"/>
    <property type="match status" value="1"/>
</dbReference>
<feature type="compositionally biased region" description="Polar residues" evidence="1">
    <location>
        <begin position="10"/>
        <end position="20"/>
    </location>
</feature>
<dbReference type="Proteomes" id="UP000017981">
    <property type="component" value="Unassembled WGS sequence"/>
</dbReference>
<reference evidence="3" key="2">
    <citation type="submission" date="2013-09" db="EMBL/GenBank/DDBJ databases">
        <title>Whole genome comparison of six Crocosphaera watsonii strains with differing phenotypes.</title>
        <authorList>
            <person name="Bench S.R."/>
            <person name="Heller P."/>
            <person name="Frank I."/>
            <person name="Arciniega M."/>
            <person name="Shilova I.N."/>
            <person name="Zehr J.P."/>
        </authorList>
    </citation>
    <scope>NUCLEOTIDE SEQUENCE [LARGE SCALE GENOMIC DNA]</scope>
    <source>
        <strain evidence="3">WH 0005</strain>
    </source>
</reference>
<dbReference type="NCBIfam" id="TIGR01439">
    <property type="entry name" value="lp_hng_hel_AbrB"/>
    <property type="match status" value="1"/>
</dbReference>
<gene>
    <name evidence="3" type="ORF">CWATWH0005_3556</name>
</gene>
<evidence type="ECO:0000313" key="3">
    <source>
        <dbReference type="EMBL" id="CCQ54200.1"/>
    </source>
</evidence>
<protein>
    <recommendedName>
        <fullName evidence="2">SpoVT-AbrB domain-containing protein</fullName>
    </recommendedName>
</protein>
<dbReference type="InterPro" id="IPR037914">
    <property type="entry name" value="SpoVT-AbrB_sf"/>
</dbReference>
<dbReference type="Pfam" id="PF04014">
    <property type="entry name" value="MazE_antitoxin"/>
    <property type="match status" value="1"/>
</dbReference>
<accession>T2IPT1</accession>
<dbReference type="AlphaFoldDB" id="T2IPT1"/>
<evidence type="ECO:0000259" key="2">
    <source>
        <dbReference type="SMART" id="SM00966"/>
    </source>
</evidence>
<dbReference type="InterPro" id="IPR007159">
    <property type="entry name" value="SpoVT-AbrB_dom"/>
</dbReference>
<name>T2IPT1_CROWT</name>
<dbReference type="SMART" id="SM00966">
    <property type="entry name" value="SpoVT_AbrB"/>
    <property type="match status" value="1"/>
</dbReference>
<sequence length="89" mass="9964">MLKSKDKSMPTATITSKGQTTIPQEIRKLLNLHPGDRLDFIVAEDGRVYVQPTNIKVESLKGMLHQANREPISIEQMDAAILSCVEEML</sequence>
<reference evidence="3" key="1">
    <citation type="submission" date="2013-01" db="EMBL/GenBank/DDBJ databases">
        <authorList>
            <person name="Bench S."/>
        </authorList>
    </citation>
    <scope>NUCLEOTIDE SEQUENCE [LARGE SCALE GENOMIC DNA]</scope>
    <source>
        <strain evidence="3">WH 0005</strain>
    </source>
</reference>
<feature type="domain" description="SpoVT-AbrB" evidence="2">
    <location>
        <begin position="12"/>
        <end position="58"/>
    </location>
</feature>
<proteinExistence type="predicted"/>